<protein>
    <submittedName>
        <fullName evidence="3">Uncharacterized protein</fullName>
    </submittedName>
</protein>
<keyword evidence="2" id="KW-1133">Transmembrane helix</keyword>
<keyword evidence="4" id="KW-1185">Reference proteome</keyword>
<evidence type="ECO:0000256" key="2">
    <source>
        <dbReference type="SAM" id="Phobius"/>
    </source>
</evidence>
<dbReference type="AlphaFoldDB" id="A0A1I1LSP6"/>
<reference evidence="3 4" key="1">
    <citation type="submission" date="2016-10" db="EMBL/GenBank/DDBJ databases">
        <authorList>
            <person name="de Groot N.N."/>
        </authorList>
    </citation>
    <scope>NUCLEOTIDE SEQUENCE [LARGE SCALE GENOMIC DNA]</scope>
    <source>
        <strain evidence="3 4">DSM 6059</strain>
    </source>
</reference>
<feature type="compositionally biased region" description="Acidic residues" evidence="1">
    <location>
        <begin position="129"/>
        <end position="142"/>
    </location>
</feature>
<evidence type="ECO:0000313" key="3">
    <source>
        <dbReference type="EMBL" id="SFC75532.1"/>
    </source>
</evidence>
<keyword evidence="2" id="KW-0472">Membrane</keyword>
<dbReference type="STRING" id="1123010.SAMN02745724_02471"/>
<dbReference type="EMBL" id="FOLO01000017">
    <property type="protein sequence ID" value="SFC75532.1"/>
    <property type="molecule type" value="Genomic_DNA"/>
</dbReference>
<dbReference type="OrthoDB" id="6315884at2"/>
<name>A0A1I1LSP6_9GAMM</name>
<feature type="region of interest" description="Disordered" evidence="1">
    <location>
        <begin position="120"/>
        <end position="142"/>
    </location>
</feature>
<evidence type="ECO:0000313" key="4">
    <source>
        <dbReference type="Proteomes" id="UP000198862"/>
    </source>
</evidence>
<feature type="transmembrane region" description="Helical" evidence="2">
    <location>
        <begin position="159"/>
        <end position="181"/>
    </location>
</feature>
<gene>
    <name evidence="3" type="ORF">SAMN02745724_02471</name>
</gene>
<sequence length="187" mass="20873">MSLSFRITFASLSNELTEIQAIDILQTKLKLNANVAQKFLQGGEVFNPISQEKALKQQKIFASMGIKVKITDISANNSPQEKNPTNLISQAEKDAKIISALDYITTSLIRLEEKVDELSQNTSEQLPSLDDENELSEQPEPLDFDEDFGLPIKKRQSRLFLVIVSSILVILLIALGISLTYPELLKP</sequence>
<dbReference type="RefSeq" id="WP_091984163.1">
    <property type="nucleotide sequence ID" value="NZ_FOLO01000017.1"/>
</dbReference>
<keyword evidence="2" id="KW-0812">Transmembrane</keyword>
<proteinExistence type="predicted"/>
<organism evidence="3 4">
    <name type="scientific">Pseudoalteromonas denitrificans DSM 6059</name>
    <dbReference type="NCBI Taxonomy" id="1123010"/>
    <lineage>
        <taxon>Bacteria</taxon>
        <taxon>Pseudomonadati</taxon>
        <taxon>Pseudomonadota</taxon>
        <taxon>Gammaproteobacteria</taxon>
        <taxon>Alteromonadales</taxon>
        <taxon>Pseudoalteromonadaceae</taxon>
        <taxon>Pseudoalteromonas</taxon>
    </lineage>
</organism>
<dbReference type="Proteomes" id="UP000198862">
    <property type="component" value="Unassembled WGS sequence"/>
</dbReference>
<evidence type="ECO:0000256" key="1">
    <source>
        <dbReference type="SAM" id="MobiDB-lite"/>
    </source>
</evidence>
<accession>A0A1I1LSP6</accession>